<protein>
    <submittedName>
        <fullName evidence="2">Head scaffolding protein</fullName>
    </submittedName>
</protein>
<name>A0AAU8EER8_9VIRU</name>
<gene>
    <name evidence="2" type="ORF">vBKpn1P3_35</name>
</gene>
<feature type="region of interest" description="Disordered" evidence="1">
    <location>
        <begin position="20"/>
        <end position="53"/>
    </location>
</feature>
<evidence type="ECO:0000313" key="2">
    <source>
        <dbReference type="EMBL" id="XCG96318.1"/>
    </source>
</evidence>
<sequence length="263" mass="27070">MLFMNIARKFGAVYQEEASPEAGSPAAAAPSEPAAPATPEAPATPTTPAAPAVSAPGAVDYSGVISEYAEGKPALAVALGFLGECGIDHTGQAFELAKGGDFTLLEAELAKLGKAGTAEMVAILKQEVEANDKAAQEHAAKTEQTLDAILGESKDVILEWARNGATEQEKSAINEMLDAGGFYAHCAAVALREAYQNSNTTIPAKNPVTSSSASQGAATALTARDFAAECEKLSRANGGADPRLLPGYAQLQQRRAVGRKQGI</sequence>
<dbReference type="EMBL" id="PP848845">
    <property type="protein sequence ID" value="XCG96318.1"/>
    <property type="molecule type" value="Genomic_DNA"/>
</dbReference>
<organism evidence="2">
    <name type="scientific">Klebsiella phage vB_Kpn1-P3</name>
    <dbReference type="NCBI Taxonomy" id="3230838"/>
    <lineage>
        <taxon>Viruses</taxon>
    </lineage>
</organism>
<proteinExistence type="predicted"/>
<reference evidence="2" key="1">
    <citation type="submission" date="2024-05" db="EMBL/GenBank/DDBJ databases">
        <authorList>
            <person name="Ferriol-Gonzalez C."/>
            <person name="Concha-Eloko R."/>
            <person name="Bernabeu-Gimeno M."/>
            <person name="Fernandez-Cuenca F."/>
            <person name="Canada-Garcia J.E."/>
            <person name="Garcia-Cobos S."/>
            <person name="Sanjuan R."/>
            <person name="Domingo-Calap P."/>
        </authorList>
    </citation>
    <scope>NUCLEOTIDE SEQUENCE</scope>
</reference>
<accession>A0AAU8EER8</accession>
<evidence type="ECO:0000256" key="1">
    <source>
        <dbReference type="SAM" id="MobiDB-lite"/>
    </source>
</evidence>